<dbReference type="Gene3D" id="3.40.630.30">
    <property type="match status" value="1"/>
</dbReference>
<evidence type="ECO:0000256" key="2">
    <source>
        <dbReference type="ARBA" id="ARBA00023315"/>
    </source>
</evidence>
<evidence type="ECO:0000313" key="4">
    <source>
        <dbReference type="EMBL" id="MDR7381851.1"/>
    </source>
</evidence>
<dbReference type="PROSITE" id="PS51186">
    <property type="entry name" value="GNAT"/>
    <property type="match status" value="1"/>
</dbReference>
<keyword evidence="5" id="KW-1185">Reference proteome</keyword>
<dbReference type="Proteomes" id="UP001183585">
    <property type="component" value="Unassembled WGS sequence"/>
</dbReference>
<evidence type="ECO:0000259" key="3">
    <source>
        <dbReference type="PROSITE" id="PS51186"/>
    </source>
</evidence>
<evidence type="ECO:0000313" key="5">
    <source>
        <dbReference type="Proteomes" id="UP001183585"/>
    </source>
</evidence>
<comment type="caution">
    <text evidence="4">The sequence shown here is derived from an EMBL/GenBank/DDBJ whole genome shotgun (WGS) entry which is preliminary data.</text>
</comment>
<reference evidence="4 5" key="1">
    <citation type="submission" date="2023-07" db="EMBL/GenBank/DDBJ databases">
        <title>Sequencing the genomes of 1000 actinobacteria strains.</title>
        <authorList>
            <person name="Klenk H.-P."/>
        </authorList>
    </citation>
    <scope>NUCLEOTIDE SEQUENCE [LARGE SCALE GENOMIC DNA]</scope>
    <source>
        <strain evidence="4 5">DSM 45554</strain>
    </source>
</reference>
<proteinExistence type="predicted"/>
<dbReference type="InterPro" id="IPR000182">
    <property type="entry name" value="GNAT_dom"/>
</dbReference>
<evidence type="ECO:0000256" key="1">
    <source>
        <dbReference type="ARBA" id="ARBA00022679"/>
    </source>
</evidence>
<dbReference type="CDD" id="cd04301">
    <property type="entry name" value="NAT_SF"/>
    <property type="match status" value="1"/>
</dbReference>
<protein>
    <submittedName>
        <fullName evidence="4">N-acetyltransferase YhbS</fullName>
    </submittedName>
</protein>
<feature type="domain" description="N-acetyltransferase" evidence="3">
    <location>
        <begin position="116"/>
        <end position="263"/>
    </location>
</feature>
<sequence length="263" mass="28657">MTPETEPADPLWRSRDGRARAVRRPDGRWQLRLPATAQDAWPELVGELRQGVTGTVITTAPEDPWSAPLLRAAGLVPVRRIQHWSVPIDAEYLAHIGVLPGDEPASPRHPTAHRLLRVTDADPAAVVSLDNTLRHEIPGTAGWQGTEADLREDLASAAFDPELYLVVQDKRSGDYAGLIRVWLNEDGPRLGCVAVRPAVRGTRVTGALIRAVATELVRRGYHRIIAETAATHRAAVRLARRLGASATRVEVEWATPDGDGPAN</sequence>
<keyword evidence="2" id="KW-0012">Acyltransferase</keyword>
<dbReference type="SUPFAM" id="SSF55729">
    <property type="entry name" value="Acyl-CoA N-acyltransferases (Nat)"/>
    <property type="match status" value="1"/>
</dbReference>
<name>A0ABU2CKI8_9MICO</name>
<dbReference type="EMBL" id="JAVDYE010000001">
    <property type="protein sequence ID" value="MDR7381851.1"/>
    <property type="molecule type" value="Genomic_DNA"/>
</dbReference>
<keyword evidence="1" id="KW-0808">Transferase</keyword>
<gene>
    <name evidence="4" type="ORF">J2S48_001366</name>
</gene>
<dbReference type="PANTHER" id="PTHR43877">
    <property type="entry name" value="AMINOALKYLPHOSPHONATE N-ACETYLTRANSFERASE-RELATED-RELATED"/>
    <property type="match status" value="1"/>
</dbReference>
<dbReference type="InterPro" id="IPR016181">
    <property type="entry name" value="Acyl_CoA_acyltransferase"/>
</dbReference>
<dbReference type="InterPro" id="IPR050832">
    <property type="entry name" value="Bact_Acetyltransf"/>
</dbReference>
<organism evidence="4 5">
    <name type="scientific">Promicromonospora iranensis</name>
    <dbReference type="NCBI Taxonomy" id="1105144"/>
    <lineage>
        <taxon>Bacteria</taxon>
        <taxon>Bacillati</taxon>
        <taxon>Actinomycetota</taxon>
        <taxon>Actinomycetes</taxon>
        <taxon>Micrococcales</taxon>
        <taxon>Promicromonosporaceae</taxon>
        <taxon>Promicromonospora</taxon>
    </lineage>
</organism>
<dbReference type="PANTHER" id="PTHR43877:SF2">
    <property type="entry name" value="AMINOALKYLPHOSPHONATE N-ACETYLTRANSFERASE-RELATED"/>
    <property type="match status" value="1"/>
</dbReference>
<dbReference type="Pfam" id="PF00583">
    <property type="entry name" value="Acetyltransf_1"/>
    <property type="match status" value="1"/>
</dbReference>
<accession>A0ABU2CKI8</accession>
<dbReference type="RefSeq" id="WP_274995639.1">
    <property type="nucleotide sequence ID" value="NZ_JAJQQP010000010.1"/>
</dbReference>